<feature type="transmembrane region" description="Helical" evidence="2">
    <location>
        <begin position="72"/>
        <end position="102"/>
    </location>
</feature>
<evidence type="ECO:0000256" key="1">
    <source>
        <dbReference type="SAM" id="MobiDB-lite"/>
    </source>
</evidence>
<reference evidence="3" key="1">
    <citation type="submission" date="2021-01" db="EMBL/GenBank/DDBJ databases">
        <authorList>
            <person name="Corre E."/>
            <person name="Pelletier E."/>
            <person name="Niang G."/>
            <person name="Scheremetjew M."/>
            <person name="Finn R."/>
            <person name="Kale V."/>
            <person name="Holt S."/>
            <person name="Cochrane G."/>
            <person name="Meng A."/>
            <person name="Brown T."/>
            <person name="Cohen L."/>
        </authorList>
    </citation>
    <scope>NUCLEOTIDE SEQUENCE</scope>
    <source>
        <strain evidence="3">RCC1130</strain>
    </source>
</reference>
<accession>A0A7S0JD34</accession>
<evidence type="ECO:0000256" key="2">
    <source>
        <dbReference type="SAM" id="Phobius"/>
    </source>
</evidence>
<evidence type="ECO:0000313" key="3">
    <source>
        <dbReference type="EMBL" id="CAD8547338.1"/>
    </source>
</evidence>
<feature type="compositionally biased region" description="Acidic residues" evidence="1">
    <location>
        <begin position="275"/>
        <end position="284"/>
    </location>
</feature>
<feature type="transmembrane region" description="Helical" evidence="2">
    <location>
        <begin position="198"/>
        <end position="220"/>
    </location>
</feature>
<proteinExistence type="predicted"/>
<dbReference type="EMBL" id="HBER01045030">
    <property type="protein sequence ID" value="CAD8547338.1"/>
    <property type="molecule type" value="Transcribed_RNA"/>
</dbReference>
<keyword evidence="2" id="KW-0812">Transmembrane</keyword>
<gene>
    <name evidence="3" type="ORF">CLEP1334_LOCUS22628</name>
</gene>
<feature type="transmembrane region" description="Helical" evidence="2">
    <location>
        <begin position="132"/>
        <end position="152"/>
    </location>
</feature>
<keyword evidence="2" id="KW-0472">Membrane</keyword>
<feature type="compositionally biased region" description="Basic residues" evidence="1">
    <location>
        <begin position="291"/>
        <end position="300"/>
    </location>
</feature>
<feature type="region of interest" description="Disordered" evidence="1">
    <location>
        <begin position="272"/>
        <end position="300"/>
    </location>
</feature>
<protein>
    <submittedName>
        <fullName evidence="3">Uncharacterized protein</fullName>
    </submittedName>
</protein>
<name>A0A7S0JD34_9EUKA</name>
<organism evidence="3">
    <name type="scientific">Calcidiscus leptoporus</name>
    <dbReference type="NCBI Taxonomy" id="127549"/>
    <lineage>
        <taxon>Eukaryota</taxon>
        <taxon>Haptista</taxon>
        <taxon>Haptophyta</taxon>
        <taxon>Prymnesiophyceae</taxon>
        <taxon>Coccolithales</taxon>
        <taxon>Calcidiscaceae</taxon>
        <taxon>Calcidiscus</taxon>
    </lineage>
</organism>
<keyword evidence="2" id="KW-1133">Transmembrane helix</keyword>
<dbReference type="AlphaFoldDB" id="A0A7S0JD34"/>
<sequence>MWARVNAASVQQENAVSVMQIDMLALGVQQTQLDNVSMQATLIIGFALGMWAGETLEPLVDDQGHLCIFKSWTHMLCGVCFFMSVAACISCCFIVVTLASYVKQASQRAALLKSTSAAVANTRRHIHRIYDYFFCAVVLFIVSAGLLIWLFVGLPDRIRYEGEVVGPVEDLLTLLDDGTHLISCLNTYSAADNAHRDWYSWAVAVLNTFVIFGMGVWGLVEFRMVRHTYDTHELLAWYHMYNAEHKSAPDPNRGGDGDGTGFVTEHAYLEHASDEDSTEGDAGDAADKVAKSLKRRNERGTRATRHWGLFDWGLS</sequence>